<feature type="region of interest" description="Disordered" evidence="1">
    <location>
        <begin position="225"/>
        <end position="253"/>
    </location>
</feature>
<proteinExistence type="predicted"/>
<dbReference type="InterPro" id="IPR030987">
    <property type="entry name" value="AbiV"/>
</dbReference>
<evidence type="ECO:0000313" key="3">
    <source>
        <dbReference type="Proteomes" id="UP001151002"/>
    </source>
</evidence>
<dbReference type="EMBL" id="JAPNTZ010000009">
    <property type="protein sequence ID" value="MCY1141620.1"/>
    <property type="molecule type" value="Genomic_DNA"/>
</dbReference>
<dbReference type="RefSeq" id="WP_267566012.1">
    <property type="nucleotide sequence ID" value="NZ_JAPNTZ010000009.1"/>
</dbReference>
<dbReference type="NCBIfam" id="TIGR04498">
    <property type="entry name" value="AbiV_defense"/>
    <property type="match status" value="1"/>
</dbReference>
<sequence>MPIRRLPDLTPEQVVKLQEALLANANTLLESALAVLDLGHAALARSIAILGLEESGKAIAIHERRVQLGYLPDGEVFRCEALDELWSSHEKKLEAVHGFLVDERYWFGEPADPERNAAALGSIRAWLRRDRIKQRGFYVEIDKVGEALAPAGVVNDIALRETIAQAHQIGWQLRLGEHIEGKYQDEQAAGVPAQDDAALTWLDDVEETAETGSFLADLKRSLQSGSPGKALPNSAYSFNPAGADREPFRNLGKPGYEAETRAVTLLVGEGDDGTSPAG</sequence>
<name>A0ABT4B551_9ACTN</name>
<dbReference type="Proteomes" id="UP001151002">
    <property type="component" value="Unassembled WGS sequence"/>
</dbReference>
<evidence type="ECO:0000256" key="1">
    <source>
        <dbReference type="SAM" id="MobiDB-lite"/>
    </source>
</evidence>
<keyword evidence="3" id="KW-1185">Reference proteome</keyword>
<comment type="caution">
    <text evidence="2">The sequence shown here is derived from an EMBL/GenBank/DDBJ whole genome shotgun (WGS) entry which is preliminary data.</text>
</comment>
<accession>A0ABT4B551</accession>
<reference evidence="2" key="1">
    <citation type="submission" date="2022-11" db="EMBL/GenBank/DDBJ databases">
        <authorList>
            <person name="Somphong A."/>
            <person name="Phongsopitanun W."/>
        </authorList>
    </citation>
    <scope>NUCLEOTIDE SEQUENCE</scope>
    <source>
        <strain evidence="2">Pm04-4</strain>
    </source>
</reference>
<evidence type="ECO:0000313" key="2">
    <source>
        <dbReference type="EMBL" id="MCY1141620.1"/>
    </source>
</evidence>
<gene>
    <name evidence="2" type="ORF">OWR29_26785</name>
</gene>
<organism evidence="2 3">
    <name type="scientific">Paractinoplanes pyxinae</name>
    <dbReference type="NCBI Taxonomy" id="2997416"/>
    <lineage>
        <taxon>Bacteria</taxon>
        <taxon>Bacillati</taxon>
        <taxon>Actinomycetota</taxon>
        <taxon>Actinomycetes</taxon>
        <taxon>Micromonosporales</taxon>
        <taxon>Micromonosporaceae</taxon>
        <taxon>Paractinoplanes</taxon>
    </lineage>
</organism>
<protein>
    <submittedName>
        <fullName evidence="2">AbiV family abortive infection protein</fullName>
    </submittedName>
</protein>
<dbReference type="Pfam" id="PF18728">
    <property type="entry name" value="HEPN_AbiV"/>
    <property type="match status" value="1"/>
</dbReference>